<dbReference type="FunFam" id="1.25.40.10:FF:000427">
    <property type="entry name" value="Pentatricopeptide repeat-containing protein chloroplastic"/>
    <property type="match status" value="1"/>
</dbReference>
<sequence length="730" mass="82312">MASMNQTPLAFPSCQTFKPTTSNHHNHLPSAPTSTTTLPQLKQIHGQIVKTGLNPSNPLLLKFFIPSFSIPNSLEYALSVFNQISDPETHFCNQVLRALSKSIEPEKTFLVYEKMRKDGVGVDRFSFPSLLKASARISGLKQGMELHGFATKLGFDVDPYVQTGLIRVYAACGRILESRLLFDKMPLRDIITWSVMIDGYYQSQLYDEVLVMFEEMRNSNVEPDRLVLTTIVSACSRTRNLKSGRAIHDYIMEKNVLMDAHLQSTLITMYANCGSMDMAQHLYDKLRPSNIIATTTMITGYSRIGKIEAARSIFDQISEKDLVSWSAMISGYAESEWPQESLKLFDDMQASGLKPDQVTMLSVISACSQLGALDQAKWVHILVKNLGFENVLPINNALIDMYAKCGNLAEAKRIFDKMPKRNVISWTSIITGFGIHGNADSALRLFHQMKDESIEPNGVTFMGILYACSHAGLVDMGRQIFASMTNDYKIAPQQEHYGCMVDLLGRANLLREALELIESMPFSPNVIVWGALLSACKVHNDIELGEFAAKRLLDLDPEHDGAHVQLSNIYAKAGRWNDVGKVRKFMKNQGISKEKGGSRIELNGQIHEFLMRDRNHTEVDEIYEKLDEVVNKLKLVGYAPNSTGSVLVDLEEEEKKEVVLWHSEKLALCYGLLSLEKGSCIRIVKNLRVCEDCHTFIKLVSKVYEMEIVVRDRSRFHHYKDGVCSCKDYW</sequence>
<protein>
    <recommendedName>
        <fullName evidence="4">DYW domain-containing protein</fullName>
    </recommendedName>
</protein>
<dbReference type="InterPro" id="IPR046848">
    <property type="entry name" value="E_motif"/>
</dbReference>
<dbReference type="Pfam" id="PF01535">
    <property type="entry name" value="PPR"/>
    <property type="match status" value="2"/>
</dbReference>
<keyword evidence="6" id="KW-1185">Reference proteome</keyword>
<dbReference type="Proteomes" id="UP001177140">
    <property type="component" value="Unassembled WGS sequence"/>
</dbReference>
<dbReference type="PANTHER" id="PTHR47926">
    <property type="entry name" value="PENTATRICOPEPTIDE REPEAT-CONTAINING PROTEIN"/>
    <property type="match status" value="1"/>
</dbReference>
<organism evidence="5 6">
    <name type="scientific">Papaver nudicaule</name>
    <name type="common">Iceland poppy</name>
    <dbReference type="NCBI Taxonomy" id="74823"/>
    <lineage>
        <taxon>Eukaryota</taxon>
        <taxon>Viridiplantae</taxon>
        <taxon>Streptophyta</taxon>
        <taxon>Embryophyta</taxon>
        <taxon>Tracheophyta</taxon>
        <taxon>Spermatophyta</taxon>
        <taxon>Magnoliopsida</taxon>
        <taxon>Ranunculales</taxon>
        <taxon>Papaveraceae</taxon>
        <taxon>Papaveroideae</taxon>
        <taxon>Papaver</taxon>
    </lineage>
</organism>
<feature type="repeat" description="PPR" evidence="3">
    <location>
        <begin position="189"/>
        <end position="223"/>
    </location>
</feature>
<comment type="similarity">
    <text evidence="1">Belongs to the PPR family. PCMP-H subfamily.</text>
</comment>
<evidence type="ECO:0000313" key="6">
    <source>
        <dbReference type="Proteomes" id="UP001177140"/>
    </source>
</evidence>
<dbReference type="GO" id="GO:0009451">
    <property type="term" value="P:RNA modification"/>
    <property type="evidence" value="ECO:0007669"/>
    <property type="project" value="InterPro"/>
</dbReference>
<feature type="repeat" description="PPR" evidence="3">
    <location>
        <begin position="321"/>
        <end position="355"/>
    </location>
</feature>
<evidence type="ECO:0000256" key="3">
    <source>
        <dbReference type="PROSITE-ProRule" id="PRU00708"/>
    </source>
</evidence>
<dbReference type="Pfam" id="PF20430">
    <property type="entry name" value="Eplus_motif"/>
    <property type="match status" value="1"/>
</dbReference>
<feature type="domain" description="DYW" evidence="4">
    <location>
        <begin position="637"/>
        <end position="730"/>
    </location>
</feature>
<feature type="repeat" description="PPR" evidence="3">
    <location>
        <begin position="422"/>
        <end position="456"/>
    </location>
</feature>
<dbReference type="NCBIfam" id="TIGR00756">
    <property type="entry name" value="PPR"/>
    <property type="match status" value="5"/>
</dbReference>
<dbReference type="FunFam" id="1.25.40.10:FF:000348">
    <property type="entry name" value="Pentatricopeptide repeat-containing protein chloroplastic"/>
    <property type="match status" value="1"/>
</dbReference>
<keyword evidence="2" id="KW-0677">Repeat</keyword>
<name>A0AA42B0V0_PAPNU</name>
<gene>
    <name evidence="5" type="ORF">MKW94_023970</name>
</gene>
<accession>A0AA42B0V0</accession>
<comment type="caution">
    <text evidence="5">The sequence shown here is derived from an EMBL/GenBank/DDBJ whole genome shotgun (WGS) entry which is preliminary data.</text>
</comment>
<dbReference type="GO" id="GO:0008270">
    <property type="term" value="F:zinc ion binding"/>
    <property type="evidence" value="ECO:0007669"/>
    <property type="project" value="InterPro"/>
</dbReference>
<evidence type="ECO:0000256" key="1">
    <source>
        <dbReference type="ARBA" id="ARBA00006643"/>
    </source>
</evidence>
<dbReference type="AlphaFoldDB" id="A0AA42B0V0"/>
<dbReference type="Pfam" id="PF14432">
    <property type="entry name" value="DYW_deaminase"/>
    <property type="match status" value="1"/>
</dbReference>
<dbReference type="InterPro" id="IPR046849">
    <property type="entry name" value="E2_motif"/>
</dbReference>
<evidence type="ECO:0000256" key="2">
    <source>
        <dbReference type="ARBA" id="ARBA00022737"/>
    </source>
</evidence>
<dbReference type="PROSITE" id="PS51375">
    <property type="entry name" value="PPR"/>
    <property type="match status" value="3"/>
</dbReference>
<dbReference type="GO" id="GO:0003723">
    <property type="term" value="F:RNA binding"/>
    <property type="evidence" value="ECO:0007669"/>
    <property type="project" value="InterPro"/>
</dbReference>
<dbReference type="EMBL" id="JAJJMA010291788">
    <property type="protein sequence ID" value="MCL7047338.1"/>
    <property type="molecule type" value="Genomic_DNA"/>
</dbReference>
<dbReference type="InterPro" id="IPR032867">
    <property type="entry name" value="DYW_dom"/>
</dbReference>
<dbReference type="InterPro" id="IPR002885">
    <property type="entry name" value="PPR_rpt"/>
</dbReference>
<dbReference type="InterPro" id="IPR046960">
    <property type="entry name" value="PPR_At4g14850-like_plant"/>
</dbReference>
<dbReference type="Gene3D" id="1.25.40.10">
    <property type="entry name" value="Tetratricopeptide repeat domain"/>
    <property type="match status" value="3"/>
</dbReference>
<reference evidence="5" key="1">
    <citation type="submission" date="2022-03" db="EMBL/GenBank/DDBJ databases">
        <title>A functionally conserved STORR gene fusion in Papaver species that diverged 16.8 million years ago.</title>
        <authorList>
            <person name="Catania T."/>
        </authorList>
    </citation>
    <scope>NUCLEOTIDE SEQUENCE</scope>
    <source>
        <strain evidence="5">S-191538</strain>
    </source>
</reference>
<dbReference type="Pfam" id="PF13041">
    <property type="entry name" value="PPR_2"/>
    <property type="match status" value="3"/>
</dbReference>
<proteinExistence type="inferred from homology"/>
<dbReference type="Pfam" id="PF20431">
    <property type="entry name" value="E_motif"/>
    <property type="match status" value="1"/>
</dbReference>
<evidence type="ECO:0000313" key="5">
    <source>
        <dbReference type="EMBL" id="MCL7047338.1"/>
    </source>
</evidence>
<dbReference type="FunFam" id="1.25.40.10:FF:000325">
    <property type="entry name" value="Pentatricopeptide repeat-containing protein At4g14820"/>
    <property type="match status" value="1"/>
</dbReference>
<dbReference type="InterPro" id="IPR011990">
    <property type="entry name" value="TPR-like_helical_dom_sf"/>
</dbReference>
<evidence type="ECO:0000259" key="4">
    <source>
        <dbReference type="Pfam" id="PF14432"/>
    </source>
</evidence>
<dbReference type="PANTHER" id="PTHR47926:SF347">
    <property type="entry name" value="PENTATRICOPEPTIDE REPEAT-CONTAINING PROTEIN"/>
    <property type="match status" value="1"/>
</dbReference>